<dbReference type="Proteomes" id="UP000824007">
    <property type="component" value="Unassembled WGS sequence"/>
</dbReference>
<dbReference type="PROSITE" id="PS51186">
    <property type="entry name" value="GNAT"/>
    <property type="match status" value="1"/>
</dbReference>
<dbReference type="InterPro" id="IPR000182">
    <property type="entry name" value="GNAT_dom"/>
</dbReference>
<dbReference type="EMBL" id="DXDD01000073">
    <property type="protein sequence ID" value="HIY60169.1"/>
    <property type="molecule type" value="Genomic_DNA"/>
</dbReference>
<reference evidence="2" key="1">
    <citation type="journal article" date="2021" name="PeerJ">
        <title>Extensive microbial diversity within the chicken gut microbiome revealed by metagenomics and culture.</title>
        <authorList>
            <person name="Gilroy R."/>
            <person name="Ravi A."/>
            <person name="Getino M."/>
            <person name="Pursley I."/>
            <person name="Horton D.L."/>
            <person name="Alikhan N.F."/>
            <person name="Baker D."/>
            <person name="Gharbi K."/>
            <person name="Hall N."/>
            <person name="Watson M."/>
            <person name="Adriaenssens E.M."/>
            <person name="Foster-Nyarko E."/>
            <person name="Jarju S."/>
            <person name="Secka A."/>
            <person name="Antonio M."/>
            <person name="Oren A."/>
            <person name="Chaudhuri R.R."/>
            <person name="La Ragione R."/>
            <person name="Hildebrand F."/>
            <person name="Pallen M.J."/>
        </authorList>
    </citation>
    <scope>NUCLEOTIDE SEQUENCE</scope>
    <source>
        <strain evidence="2">ChiSxjej3B15-24422</strain>
    </source>
</reference>
<protein>
    <submittedName>
        <fullName evidence="2">GNAT family N-acetyltransferase</fullName>
    </submittedName>
</protein>
<dbReference type="InterPro" id="IPR016181">
    <property type="entry name" value="Acyl_CoA_acyltransferase"/>
</dbReference>
<gene>
    <name evidence="2" type="ORF">H9831_05745</name>
</gene>
<dbReference type="GO" id="GO:0016747">
    <property type="term" value="F:acyltransferase activity, transferring groups other than amino-acyl groups"/>
    <property type="evidence" value="ECO:0007669"/>
    <property type="project" value="InterPro"/>
</dbReference>
<name>A0A9D1YPJ6_9FIRM</name>
<evidence type="ECO:0000313" key="3">
    <source>
        <dbReference type="Proteomes" id="UP000824007"/>
    </source>
</evidence>
<proteinExistence type="predicted"/>
<evidence type="ECO:0000259" key="1">
    <source>
        <dbReference type="PROSITE" id="PS51186"/>
    </source>
</evidence>
<evidence type="ECO:0000313" key="2">
    <source>
        <dbReference type="EMBL" id="HIY60169.1"/>
    </source>
</evidence>
<organism evidence="2 3">
    <name type="scientific">Candidatus Eisenbergiella pullistercoris</name>
    <dbReference type="NCBI Taxonomy" id="2838555"/>
    <lineage>
        <taxon>Bacteria</taxon>
        <taxon>Bacillati</taxon>
        <taxon>Bacillota</taxon>
        <taxon>Clostridia</taxon>
        <taxon>Lachnospirales</taxon>
        <taxon>Lachnospiraceae</taxon>
        <taxon>Eisenbergiella</taxon>
    </lineage>
</organism>
<comment type="caution">
    <text evidence="2">The sequence shown here is derived from an EMBL/GenBank/DDBJ whole genome shotgun (WGS) entry which is preliminary data.</text>
</comment>
<dbReference type="SUPFAM" id="SSF55729">
    <property type="entry name" value="Acyl-CoA N-acyltransferases (Nat)"/>
    <property type="match status" value="1"/>
</dbReference>
<dbReference type="Gene3D" id="3.40.630.30">
    <property type="match status" value="1"/>
</dbReference>
<sequence length="286" mass="31938">MRIPDRILNIVEKQLDADCGIGADRGNTVTTENKTVICRAPRFPEKRYLTDAAYGELLRERMEKESGNEPRVYEGQDLFFRGIVCMGRVRILAAQEIFGWCVKEFGTLKHPEWLCQFSGLRRLDQLLSRYGRKIEDVRLNFLPSGETPEEIPEGRLPFELRWLEEGELADRRELRAFRHAVCGSGLTPDVLAAAALLDGRIVGMAGATRDGGLLRQIGVDVDEAQRGKGMAAALVGILKNEILRRGEIPFYGVSQSHILSMNTAVSAGFLPAWTEIYAAASTKTER</sequence>
<reference evidence="2" key="2">
    <citation type="submission" date="2021-04" db="EMBL/GenBank/DDBJ databases">
        <authorList>
            <person name="Gilroy R."/>
        </authorList>
    </citation>
    <scope>NUCLEOTIDE SEQUENCE</scope>
    <source>
        <strain evidence="2">ChiSxjej3B15-24422</strain>
    </source>
</reference>
<feature type="domain" description="N-acetyltransferase" evidence="1">
    <location>
        <begin position="146"/>
        <end position="286"/>
    </location>
</feature>
<accession>A0A9D1YPJ6</accession>
<dbReference type="AlphaFoldDB" id="A0A9D1YPJ6"/>